<sequence>MQASAGWGSSDAAIEREVRGGLPIVAAHEAWCQLAALPPEDALGEEWLVAVADHLLSGTYDGRRWHPLCTAKQLADAVARRGRGRGTRVMRAALARARHPVGSAMETLLRLGLVDRGLPEPDVQVPVATPVGVLHADLGWPRARLLIEYQGDEHRVSRSRWLKDLTRVQMFEDAGYKTLLVGHDDISPDCTALAARISRALAAR</sequence>
<name>A0ABY5NGZ3_9MICO</name>
<dbReference type="Proteomes" id="UP001054811">
    <property type="component" value="Chromosome"/>
</dbReference>
<protein>
    <recommendedName>
        <fullName evidence="3">DUF559 domain-containing protein</fullName>
    </recommendedName>
</protein>
<gene>
    <name evidence="1" type="ORF">L2X98_27925</name>
</gene>
<proteinExistence type="predicted"/>
<organism evidence="1 2">
    <name type="scientific">Microbacterium elymi</name>
    <dbReference type="NCBI Taxonomy" id="2909587"/>
    <lineage>
        <taxon>Bacteria</taxon>
        <taxon>Bacillati</taxon>
        <taxon>Actinomycetota</taxon>
        <taxon>Actinomycetes</taxon>
        <taxon>Micrococcales</taxon>
        <taxon>Microbacteriaceae</taxon>
        <taxon>Microbacterium</taxon>
    </lineage>
</organism>
<dbReference type="SUPFAM" id="SSF52980">
    <property type="entry name" value="Restriction endonuclease-like"/>
    <property type="match status" value="1"/>
</dbReference>
<keyword evidence="2" id="KW-1185">Reference proteome</keyword>
<evidence type="ECO:0000313" key="1">
    <source>
        <dbReference type="EMBL" id="UUT34428.1"/>
    </source>
</evidence>
<dbReference type="InterPro" id="IPR011335">
    <property type="entry name" value="Restrct_endonuc-II-like"/>
</dbReference>
<dbReference type="EMBL" id="CP091139">
    <property type="protein sequence ID" value="UUT34428.1"/>
    <property type="molecule type" value="Genomic_DNA"/>
</dbReference>
<evidence type="ECO:0008006" key="3">
    <source>
        <dbReference type="Google" id="ProtNLM"/>
    </source>
</evidence>
<evidence type="ECO:0000313" key="2">
    <source>
        <dbReference type="Proteomes" id="UP001054811"/>
    </source>
</evidence>
<accession>A0ABY5NGZ3</accession>
<reference evidence="1" key="1">
    <citation type="submission" date="2022-01" db="EMBL/GenBank/DDBJ databases">
        <title>Microbacterium eymi and Microbacterium rhizovicinus sp. nov., isolated from the rhizospheric soil of Elymus tsukushiensis, a plant native to the Dokdo Islands, Republic of Korea.</title>
        <authorList>
            <person name="Hwang Y.J."/>
        </authorList>
    </citation>
    <scope>NUCLEOTIDE SEQUENCE</scope>
    <source>
        <strain evidence="1">KUDC0405</strain>
    </source>
</reference>
<dbReference type="RefSeq" id="WP_259610950.1">
    <property type="nucleotide sequence ID" value="NZ_CP091139.2"/>
</dbReference>